<proteinExistence type="predicted"/>
<feature type="domain" description="Antitoxin Xre/MbcA/ParS-like toxin-binding" evidence="1">
    <location>
        <begin position="115"/>
        <end position="149"/>
    </location>
</feature>
<keyword evidence="3" id="KW-1185">Reference proteome</keyword>
<protein>
    <submittedName>
        <fullName evidence="2">MbcA/ParS/Xre antitoxin family protein</fullName>
    </submittedName>
</protein>
<reference evidence="3" key="1">
    <citation type="submission" date="2024-03" db="EMBL/GenBank/DDBJ databases">
        <title>Chitinophaga horti sp. nov., isolated from garden soil.</title>
        <authorList>
            <person name="Lee D.S."/>
            <person name="Han D.M."/>
            <person name="Baek J.H."/>
            <person name="Choi D.G."/>
            <person name="Jeon J.H."/>
            <person name="Jeon C.O."/>
        </authorList>
    </citation>
    <scope>NUCLEOTIDE SEQUENCE [LARGE SCALE GENOMIC DNA]</scope>
    <source>
        <strain evidence="3">GPA1</strain>
    </source>
</reference>
<dbReference type="Proteomes" id="UP001485459">
    <property type="component" value="Chromosome"/>
</dbReference>
<sequence length="155" mass="17898">MLPTKPNRRGRPRKAYDAITITADEYFRQFSELSLSEREKKSLEGVTKWELITIKVLLKLDFPTLSKLLNVTERAIYSYHPDEVISPIISDKILGIIEVYSYGYFIIGNINVRCDWMLNPNPRLNNQPPVDVLCTHSGLLEVRSLLTEMLTGQYH</sequence>
<name>A0ABZ2YPX0_9BACT</name>
<evidence type="ECO:0000313" key="3">
    <source>
        <dbReference type="Proteomes" id="UP001485459"/>
    </source>
</evidence>
<gene>
    <name evidence="2" type="ORF">WJU16_25155</name>
</gene>
<dbReference type="Pfam" id="PF09722">
    <property type="entry name" value="Xre_MbcA_ParS_C"/>
    <property type="match status" value="1"/>
</dbReference>
<organism evidence="2 3">
    <name type="scientific">Chitinophaga pollutisoli</name>
    <dbReference type="NCBI Taxonomy" id="3133966"/>
    <lineage>
        <taxon>Bacteria</taxon>
        <taxon>Pseudomonadati</taxon>
        <taxon>Bacteroidota</taxon>
        <taxon>Chitinophagia</taxon>
        <taxon>Chitinophagales</taxon>
        <taxon>Chitinophagaceae</taxon>
        <taxon>Chitinophaga</taxon>
    </lineage>
</organism>
<evidence type="ECO:0000313" key="2">
    <source>
        <dbReference type="EMBL" id="WZN41255.1"/>
    </source>
</evidence>
<dbReference type="InterPro" id="IPR024467">
    <property type="entry name" value="Xre/MbcA/ParS-like_toxin-bd"/>
</dbReference>
<evidence type="ECO:0000259" key="1">
    <source>
        <dbReference type="Pfam" id="PF09722"/>
    </source>
</evidence>
<dbReference type="RefSeq" id="WP_341836110.1">
    <property type="nucleotide sequence ID" value="NZ_CP149822.1"/>
</dbReference>
<accession>A0ABZ2YPX0</accession>
<dbReference type="EMBL" id="CP149822">
    <property type="protein sequence ID" value="WZN41255.1"/>
    <property type="molecule type" value="Genomic_DNA"/>
</dbReference>